<name>A0A6D2K821_9BRAS</name>
<evidence type="ECO:0000313" key="1">
    <source>
        <dbReference type="EMBL" id="CAA7049106.1"/>
    </source>
</evidence>
<proteinExistence type="predicted"/>
<sequence>MNTDGNHLLPLTNAIKSLPQIRIFLPSHQSRFTPETLPSSGTGSNALSSPPKDPILLEFAFELVTNVSLIPRSILAFSLV</sequence>
<evidence type="ECO:0000313" key="2">
    <source>
        <dbReference type="Proteomes" id="UP000467841"/>
    </source>
</evidence>
<accession>A0A6D2K821</accession>
<protein>
    <submittedName>
        <fullName evidence="1">Uncharacterized protein</fullName>
    </submittedName>
</protein>
<dbReference type="EMBL" id="CACVBM020001407">
    <property type="protein sequence ID" value="CAA7049106.1"/>
    <property type="molecule type" value="Genomic_DNA"/>
</dbReference>
<organism evidence="1 2">
    <name type="scientific">Microthlaspi erraticum</name>
    <dbReference type="NCBI Taxonomy" id="1685480"/>
    <lineage>
        <taxon>Eukaryota</taxon>
        <taxon>Viridiplantae</taxon>
        <taxon>Streptophyta</taxon>
        <taxon>Embryophyta</taxon>
        <taxon>Tracheophyta</taxon>
        <taxon>Spermatophyta</taxon>
        <taxon>Magnoliopsida</taxon>
        <taxon>eudicotyledons</taxon>
        <taxon>Gunneridae</taxon>
        <taxon>Pentapetalae</taxon>
        <taxon>rosids</taxon>
        <taxon>malvids</taxon>
        <taxon>Brassicales</taxon>
        <taxon>Brassicaceae</taxon>
        <taxon>Coluteocarpeae</taxon>
        <taxon>Microthlaspi</taxon>
    </lineage>
</organism>
<dbReference type="Proteomes" id="UP000467841">
    <property type="component" value="Unassembled WGS sequence"/>
</dbReference>
<keyword evidence="2" id="KW-1185">Reference proteome</keyword>
<comment type="caution">
    <text evidence="1">The sequence shown here is derived from an EMBL/GenBank/DDBJ whole genome shotgun (WGS) entry which is preliminary data.</text>
</comment>
<gene>
    <name evidence="1" type="ORF">MERR_LOCUS36341</name>
</gene>
<dbReference type="AlphaFoldDB" id="A0A6D2K821"/>
<reference evidence="1" key="1">
    <citation type="submission" date="2020-01" db="EMBL/GenBank/DDBJ databases">
        <authorList>
            <person name="Mishra B."/>
        </authorList>
    </citation>
    <scope>NUCLEOTIDE SEQUENCE [LARGE SCALE GENOMIC DNA]</scope>
</reference>